<dbReference type="InterPro" id="IPR012910">
    <property type="entry name" value="Plug_dom"/>
</dbReference>
<evidence type="ECO:0000256" key="10">
    <source>
        <dbReference type="ARBA" id="ARBA00023237"/>
    </source>
</evidence>
<evidence type="ECO:0000256" key="9">
    <source>
        <dbReference type="ARBA" id="ARBA00023136"/>
    </source>
</evidence>
<keyword evidence="7" id="KW-0406">Ion transport</keyword>
<evidence type="ECO:0000256" key="2">
    <source>
        <dbReference type="ARBA" id="ARBA00022448"/>
    </source>
</evidence>
<dbReference type="PANTHER" id="PTHR32552">
    <property type="entry name" value="FERRICHROME IRON RECEPTOR-RELATED"/>
    <property type="match status" value="1"/>
</dbReference>
<dbReference type="InterPro" id="IPR039426">
    <property type="entry name" value="TonB-dep_rcpt-like"/>
</dbReference>
<feature type="region of interest" description="Disordered" evidence="13">
    <location>
        <begin position="318"/>
        <end position="339"/>
    </location>
</feature>
<reference evidence="16 17" key="1">
    <citation type="submission" date="2019-06" db="EMBL/GenBank/DDBJ databases">
        <title>Whole genome sequence for Cellvibrionaceae sp. R142.</title>
        <authorList>
            <person name="Wang G."/>
        </authorList>
    </citation>
    <scope>NUCLEOTIDE SEQUENCE [LARGE SCALE GENOMIC DNA]</scope>
    <source>
        <strain evidence="16 17">R142</strain>
    </source>
</reference>
<keyword evidence="4" id="KW-0410">Iron transport</keyword>
<evidence type="ECO:0000256" key="13">
    <source>
        <dbReference type="SAM" id="MobiDB-lite"/>
    </source>
</evidence>
<dbReference type="GO" id="GO:0006826">
    <property type="term" value="P:iron ion transport"/>
    <property type="evidence" value="ECO:0007669"/>
    <property type="project" value="UniProtKB-KW"/>
</dbReference>
<feature type="domain" description="TonB-dependent receptor-like beta-barrel" evidence="14">
    <location>
        <begin position="323"/>
        <end position="784"/>
    </location>
</feature>
<gene>
    <name evidence="16" type="ORF">FKG94_04985</name>
</gene>
<accession>A0A545U3M4</accession>
<evidence type="ECO:0000259" key="15">
    <source>
        <dbReference type="Pfam" id="PF07715"/>
    </source>
</evidence>
<dbReference type="AlphaFoldDB" id="A0A545U3M4"/>
<evidence type="ECO:0000256" key="4">
    <source>
        <dbReference type="ARBA" id="ARBA00022496"/>
    </source>
</evidence>
<sequence>MMRTFKRLELWLAITSVPFLMVEAAAQDQVAVSGLEEIVVTAEKREATAQDTAIAISAFSETMLNELDIENALDIQFAVPNTMVAANGSYNIRGVGNNALSSSSDPGTGVHVNGVYLTQNPIQLEYYDLEGIEVLRGPQGTLYGRNTTAGVVNVKTRRPDDEFAVDLSTEIGSFNSIRTTGAVNLPLTDTIKQRFAFNTFNRDGYTENRFDNKDIDGRDQFSLRSSTTFTLSENTEVFLFGEYLKEDSDRTRSVGVRCKADAELGCSDTETGFEYPNSSFTNGSLVNTTRFIFSRLGAALGVPPDQIPAFVAANVPSTRPNHYNTNPDGSPRAISTDPRTVDLDYRPHFDLEDLLVSLEVNHSFGDYTFTSVTAFHDRDRDLREDFDNGSSSLAFSTPVSYQLDAETFLTDTTAYRSSNENRESSEQISQELRLASYFSGDFNYTLGVFWMDFEQSARSTFYFPELSFLGQFLDLPAQNHTFDFFTPNFETKTWAVFSEGYWDLSERLKLTAGVRYTEEEKSIRTKQESAFDFADPTYDPDAAFVEDGGEWEEFTGKLGINYQADVAFTDASMFYATLSRGYKGGGINPGAVASAAPETFDPEYINALELGSKNTLLDRRLQLNATLFFYQYDGLQVGGVLANSDVFNTNVDAEVQGAEFELVAAPLDGLRINLNLALLDTEVTERFETAPDVTTASPDPVDIRGNELPFAPERSLQLGVQYSHSLGRNWDITYRAQSYWQDEFWARLYNTPNDRLDSWSQTDLTVSLSQTSGTWGVEAFVKNIEDDASLAGLSAEGALIGRYRKPNVLEPRTYGVRVSYSYF</sequence>
<comment type="subcellular location">
    <subcellularLocation>
        <location evidence="1 11">Cell outer membrane</location>
        <topology evidence="1 11">Multi-pass membrane protein</topology>
    </subcellularLocation>
</comment>
<evidence type="ECO:0000256" key="6">
    <source>
        <dbReference type="ARBA" id="ARBA00023004"/>
    </source>
</evidence>
<proteinExistence type="inferred from homology"/>
<keyword evidence="10 11" id="KW-0998">Cell outer membrane</keyword>
<feature type="compositionally biased region" description="Polar residues" evidence="13">
    <location>
        <begin position="318"/>
        <end position="328"/>
    </location>
</feature>
<evidence type="ECO:0000313" key="16">
    <source>
        <dbReference type="EMBL" id="TQV84024.1"/>
    </source>
</evidence>
<comment type="caution">
    <text evidence="16">The sequence shown here is derived from an EMBL/GenBank/DDBJ whole genome shotgun (WGS) entry which is preliminary data.</text>
</comment>
<feature type="domain" description="TonB-dependent receptor plug" evidence="15">
    <location>
        <begin position="49"/>
        <end position="151"/>
    </location>
</feature>
<keyword evidence="8 12" id="KW-0798">TonB box</keyword>
<organism evidence="16 17">
    <name type="scientific">Exilibacterium tricleocarpae</name>
    <dbReference type="NCBI Taxonomy" id="2591008"/>
    <lineage>
        <taxon>Bacteria</taxon>
        <taxon>Pseudomonadati</taxon>
        <taxon>Pseudomonadota</taxon>
        <taxon>Gammaproteobacteria</taxon>
        <taxon>Cellvibrionales</taxon>
        <taxon>Cellvibrionaceae</taxon>
        <taxon>Exilibacterium</taxon>
    </lineage>
</organism>
<dbReference type="SUPFAM" id="SSF56935">
    <property type="entry name" value="Porins"/>
    <property type="match status" value="1"/>
</dbReference>
<keyword evidence="3 11" id="KW-1134">Transmembrane beta strand</keyword>
<name>A0A545U3M4_9GAMM</name>
<evidence type="ECO:0000259" key="14">
    <source>
        <dbReference type="Pfam" id="PF00593"/>
    </source>
</evidence>
<dbReference type="PANTHER" id="PTHR32552:SF81">
    <property type="entry name" value="TONB-DEPENDENT OUTER MEMBRANE RECEPTOR"/>
    <property type="match status" value="1"/>
</dbReference>
<evidence type="ECO:0000256" key="1">
    <source>
        <dbReference type="ARBA" id="ARBA00004571"/>
    </source>
</evidence>
<dbReference type="EMBL" id="VHSG01000006">
    <property type="protein sequence ID" value="TQV84024.1"/>
    <property type="molecule type" value="Genomic_DNA"/>
</dbReference>
<keyword evidence="6" id="KW-0408">Iron</keyword>
<dbReference type="InterPro" id="IPR037066">
    <property type="entry name" value="Plug_dom_sf"/>
</dbReference>
<dbReference type="Pfam" id="PF00593">
    <property type="entry name" value="TonB_dep_Rec_b-barrel"/>
    <property type="match status" value="1"/>
</dbReference>
<keyword evidence="9 11" id="KW-0472">Membrane</keyword>
<dbReference type="Proteomes" id="UP000319732">
    <property type="component" value="Unassembled WGS sequence"/>
</dbReference>
<dbReference type="RefSeq" id="WP_142903104.1">
    <property type="nucleotide sequence ID" value="NZ_ML660089.1"/>
</dbReference>
<protein>
    <submittedName>
        <fullName evidence="16">TonB-dependent receptor</fullName>
    </submittedName>
</protein>
<dbReference type="PROSITE" id="PS52016">
    <property type="entry name" value="TONB_DEPENDENT_REC_3"/>
    <property type="match status" value="1"/>
</dbReference>
<keyword evidence="17" id="KW-1185">Reference proteome</keyword>
<keyword evidence="16" id="KW-0675">Receptor</keyword>
<dbReference type="OrthoDB" id="7051185at2"/>
<dbReference type="Pfam" id="PF07715">
    <property type="entry name" value="Plug"/>
    <property type="match status" value="1"/>
</dbReference>
<dbReference type="Gene3D" id="2.40.170.20">
    <property type="entry name" value="TonB-dependent receptor, beta-barrel domain"/>
    <property type="match status" value="1"/>
</dbReference>
<keyword evidence="2 11" id="KW-0813">Transport</keyword>
<dbReference type="InterPro" id="IPR000531">
    <property type="entry name" value="Beta-barrel_TonB"/>
</dbReference>
<evidence type="ECO:0000256" key="5">
    <source>
        <dbReference type="ARBA" id="ARBA00022692"/>
    </source>
</evidence>
<evidence type="ECO:0000313" key="17">
    <source>
        <dbReference type="Proteomes" id="UP000319732"/>
    </source>
</evidence>
<evidence type="ECO:0000256" key="3">
    <source>
        <dbReference type="ARBA" id="ARBA00022452"/>
    </source>
</evidence>
<evidence type="ECO:0000256" key="11">
    <source>
        <dbReference type="PROSITE-ProRule" id="PRU01360"/>
    </source>
</evidence>
<dbReference type="InterPro" id="IPR036942">
    <property type="entry name" value="Beta-barrel_TonB_sf"/>
</dbReference>
<evidence type="ECO:0000256" key="12">
    <source>
        <dbReference type="RuleBase" id="RU003357"/>
    </source>
</evidence>
<evidence type="ECO:0000256" key="8">
    <source>
        <dbReference type="ARBA" id="ARBA00023077"/>
    </source>
</evidence>
<evidence type="ECO:0000256" key="7">
    <source>
        <dbReference type="ARBA" id="ARBA00023065"/>
    </source>
</evidence>
<keyword evidence="5 11" id="KW-0812">Transmembrane</keyword>
<dbReference type="Gene3D" id="2.170.130.10">
    <property type="entry name" value="TonB-dependent receptor, plug domain"/>
    <property type="match status" value="1"/>
</dbReference>
<comment type="similarity">
    <text evidence="11 12">Belongs to the TonB-dependent receptor family.</text>
</comment>
<dbReference type="GO" id="GO:0009279">
    <property type="term" value="C:cell outer membrane"/>
    <property type="evidence" value="ECO:0007669"/>
    <property type="project" value="UniProtKB-SubCell"/>
</dbReference>